<organism evidence="1 2">
    <name type="scientific">Scytonema hofmannii PCC 7110</name>
    <dbReference type="NCBI Taxonomy" id="128403"/>
    <lineage>
        <taxon>Bacteria</taxon>
        <taxon>Bacillati</taxon>
        <taxon>Cyanobacteriota</taxon>
        <taxon>Cyanophyceae</taxon>
        <taxon>Nostocales</taxon>
        <taxon>Scytonemataceae</taxon>
        <taxon>Scytonema</taxon>
    </lineage>
</organism>
<keyword evidence="2" id="KW-1185">Reference proteome</keyword>
<comment type="caution">
    <text evidence="1">The sequence shown here is derived from an EMBL/GenBank/DDBJ whole genome shotgun (WGS) entry which is preliminary data.</text>
</comment>
<dbReference type="STRING" id="128403.WA1_49755"/>
<name>A0A139WQW6_9CYAN</name>
<proteinExistence type="predicted"/>
<evidence type="ECO:0000313" key="1">
    <source>
        <dbReference type="EMBL" id="KYC34821.1"/>
    </source>
</evidence>
<dbReference type="AlphaFoldDB" id="A0A139WQW6"/>
<sequence>MGWIKAKAAMLKAIRWGFKPAPLLLTTKSKMRGGGLRPLAPKSRAAMLWVSGKSDKSLLPSALCLLPFLLKPCRWATE</sequence>
<reference evidence="1 2" key="1">
    <citation type="journal article" date="2013" name="Genome Biol. Evol.">
        <title>Genomes of Stigonematalean cyanobacteria (subsection V) and the evolution of oxygenic photosynthesis from prokaryotes to plastids.</title>
        <authorList>
            <person name="Dagan T."/>
            <person name="Roettger M."/>
            <person name="Stucken K."/>
            <person name="Landan G."/>
            <person name="Koch R."/>
            <person name="Major P."/>
            <person name="Gould S.B."/>
            <person name="Goremykin V.V."/>
            <person name="Rippka R."/>
            <person name="Tandeau de Marsac N."/>
            <person name="Gugger M."/>
            <person name="Lockhart P.J."/>
            <person name="Allen J.F."/>
            <person name="Brune I."/>
            <person name="Maus I."/>
            <person name="Puhler A."/>
            <person name="Martin W.F."/>
        </authorList>
    </citation>
    <scope>NUCLEOTIDE SEQUENCE [LARGE SCALE GENOMIC DNA]</scope>
    <source>
        <strain evidence="1 2">PCC 7110</strain>
    </source>
</reference>
<gene>
    <name evidence="1" type="ORF">WA1_49755</name>
</gene>
<dbReference type="EMBL" id="ANNX02000064">
    <property type="protein sequence ID" value="KYC34821.1"/>
    <property type="molecule type" value="Genomic_DNA"/>
</dbReference>
<evidence type="ECO:0000313" key="2">
    <source>
        <dbReference type="Proteomes" id="UP000076925"/>
    </source>
</evidence>
<protein>
    <submittedName>
        <fullName evidence="1">Uncharacterized protein</fullName>
    </submittedName>
</protein>
<dbReference type="Proteomes" id="UP000076925">
    <property type="component" value="Unassembled WGS sequence"/>
</dbReference>
<accession>A0A139WQW6</accession>